<accession>A0A9J6RIQ9</accession>
<dbReference type="InterPro" id="IPR003583">
    <property type="entry name" value="Hlx-hairpin-Hlx_DNA-bd_motif"/>
</dbReference>
<evidence type="ECO:0000259" key="8">
    <source>
        <dbReference type="PROSITE" id="PS50151"/>
    </source>
</evidence>
<dbReference type="NCBIfam" id="NF001824">
    <property type="entry name" value="PRK00558.1-5"/>
    <property type="match status" value="1"/>
</dbReference>
<keyword evidence="6 7" id="KW-0742">SOS response</keyword>
<keyword evidence="1 7" id="KW-0963">Cytoplasm</keyword>
<dbReference type="Gene3D" id="3.30.420.340">
    <property type="entry name" value="UvrC, RNAse H endonuclease domain"/>
    <property type="match status" value="1"/>
</dbReference>
<reference evidence="11 12" key="1">
    <citation type="submission" date="2022-12" db="EMBL/GenBank/DDBJ databases">
        <title>Dasania phycosphaerae sp. nov., isolated from particulate material of the south coast of Korea.</title>
        <authorList>
            <person name="Jiang Y."/>
        </authorList>
    </citation>
    <scope>NUCLEOTIDE SEQUENCE [LARGE SCALE GENOMIC DNA]</scope>
    <source>
        <strain evidence="11 12">GY-19</strain>
    </source>
</reference>
<dbReference type="InterPro" id="IPR035901">
    <property type="entry name" value="GIY-YIG_endonuc_sf"/>
</dbReference>
<keyword evidence="12" id="KW-1185">Reference proteome</keyword>
<dbReference type="HAMAP" id="MF_00203">
    <property type="entry name" value="UvrC"/>
    <property type="match status" value="1"/>
</dbReference>
<dbReference type="Gene3D" id="1.10.150.20">
    <property type="entry name" value="5' to 3' exonuclease, C-terminal subdomain"/>
    <property type="match status" value="1"/>
</dbReference>
<organism evidence="11 12">
    <name type="scientific">Dasania phycosphaerae</name>
    <dbReference type="NCBI Taxonomy" id="2950436"/>
    <lineage>
        <taxon>Bacteria</taxon>
        <taxon>Pseudomonadati</taxon>
        <taxon>Pseudomonadota</taxon>
        <taxon>Gammaproteobacteria</taxon>
        <taxon>Cellvibrionales</taxon>
        <taxon>Spongiibacteraceae</taxon>
        <taxon>Dasania</taxon>
    </lineage>
</organism>
<dbReference type="PANTHER" id="PTHR30562:SF1">
    <property type="entry name" value="UVRABC SYSTEM PROTEIN C"/>
    <property type="match status" value="1"/>
</dbReference>
<evidence type="ECO:0000259" key="9">
    <source>
        <dbReference type="PROSITE" id="PS50164"/>
    </source>
</evidence>
<keyword evidence="4 7" id="KW-0267">Excision nuclease</keyword>
<dbReference type="InterPro" id="IPR000305">
    <property type="entry name" value="GIY-YIG_endonuc"/>
</dbReference>
<evidence type="ECO:0000256" key="3">
    <source>
        <dbReference type="ARBA" id="ARBA00022769"/>
    </source>
</evidence>
<dbReference type="PROSITE" id="PS50151">
    <property type="entry name" value="UVR"/>
    <property type="match status" value="1"/>
</dbReference>
<dbReference type="GO" id="GO:0005737">
    <property type="term" value="C:cytoplasm"/>
    <property type="evidence" value="ECO:0007669"/>
    <property type="project" value="UniProtKB-SubCell"/>
</dbReference>
<dbReference type="SMART" id="SM00278">
    <property type="entry name" value="HhH1"/>
    <property type="match status" value="2"/>
</dbReference>
<gene>
    <name evidence="7 11" type="primary">uvrC</name>
    <name evidence="11" type="ORF">O0V09_03845</name>
</gene>
<dbReference type="Pfam" id="PF22920">
    <property type="entry name" value="UvrC_RNaseH"/>
    <property type="match status" value="1"/>
</dbReference>
<dbReference type="PANTHER" id="PTHR30562">
    <property type="entry name" value="UVRC/OXIDOREDUCTASE"/>
    <property type="match status" value="1"/>
</dbReference>
<dbReference type="Gene3D" id="3.40.1440.10">
    <property type="entry name" value="GIY-YIG endonuclease"/>
    <property type="match status" value="1"/>
</dbReference>
<dbReference type="Proteomes" id="UP001069090">
    <property type="component" value="Unassembled WGS sequence"/>
</dbReference>
<evidence type="ECO:0000313" key="12">
    <source>
        <dbReference type="Proteomes" id="UP001069090"/>
    </source>
</evidence>
<dbReference type="GO" id="GO:0009381">
    <property type="term" value="F:excinuclease ABC activity"/>
    <property type="evidence" value="ECO:0007669"/>
    <property type="project" value="UniProtKB-UniRule"/>
</dbReference>
<dbReference type="InterPro" id="IPR010994">
    <property type="entry name" value="RuvA_2-like"/>
</dbReference>
<dbReference type="Pfam" id="PF01541">
    <property type="entry name" value="GIY-YIG"/>
    <property type="match status" value="1"/>
</dbReference>
<sequence length="609" mass="67897">MSEQAFDADNFLKTLTAKPGIYQMYDSQHKILYVGKAKQLKNRVSSYFRNKGLSIKTQALVAKIASIQVTVTHTEAEALILEQNLIKKHRPPYNILMRDDKSYPYVYLSNDKYPQLSYHRGVKRGGGRYFGPYPSAGAVKESLNLLQKVFKVRQCDNSYFSNRSRPCLQHQINRCTAPCVNNISEQDYAESVKHTVMFLEGHNKTLIKELADEMEAAAAELEFEQAALLRDKIQQLQQVQATQTIDGDSGDVDLFACELSAGAICIQVLFIRGGRVLGSKSYFPKSHLDEQPGQILAAFLAQFYLSPGSAREVPAQIVSSHELEDQGVINEALNQASQKQITISHKVRSARSQWLKLAQQTASQNLSSHLANKQNIHSRFAALQEVLSLADLPKRMECFDISHSSGEATVASCVVFDQNGPLKSDYRRFNIEGITGGDDYAAMQQALKRRYARIKAGDEKKPDILFIDGGKGQVGQATQVLEALGVSDLMVVGIAKGTTRKAGFEYLYRPDTGEEFVLPSDSSALHLIQHIRDESHRFAITGHKQRRDKKRRESPLQDIAGVGPKRRRELLRHFGGWQEVSAASADDLAKVPGISQKLAIDIYTALHNS</sequence>
<evidence type="ECO:0000313" key="11">
    <source>
        <dbReference type="EMBL" id="MCZ0864316.1"/>
    </source>
</evidence>
<dbReference type="InterPro" id="IPR001943">
    <property type="entry name" value="UVR_dom"/>
</dbReference>
<comment type="similarity">
    <text evidence="7">Belongs to the UvrC family.</text>
</comment>
<dbReference type="SUPFAM" id="SSF82771">
    <property type="entry name" value="GIY-YIG endonuclease"/>
    <property type="match status" value="1"/>
</dbReference>
<dbReference type="AlphaFoldDB" id="A0A9J6RIQ9"/>
<dbReference type="InterPro" id="IPR050066">
    <property type="entry name" value="UvrABC_protein_C"/>
</dbReference>
<evidence type="ECO:0000256" key="7">
    <source>
        <dbReference type="HAMAP-Rule" id="MF_00203"/>
    </source>
</evidence>
<keyword evidence="5 7" id="KW-0234">DNA repair</keyword>
<evidence type="ECO:0000256" key="1">
    <source>
        <dbReference type="ARBA" id="ARBA00022490"/>
    </source>
</evidence>
<evidence type="ECO:0000256" key="5">
    <source>
        <dbReference type="ARBA" id="ARBA00023204"/>
    </source>
</evidence>
<dbReference type="FunFam" id="3.40.1440.10:FF:000001">
    <property type="entry name" value="UvrABC system protein C"/>
    <property type="match status" value="1"/>
</dbReference>
<dbReference type="CDD" id="cd10434">
    <property type="entry name" value="GIY-YIG_UvrC_Cho"/>
    <property type="match status" value="1"/>
</dbReference>
<keyword evidence="2 7" id="KW-0227">DNA damage</keyword>
<keyword evidence="3 7" id="KW-0228">DNA excision</keyword>
<dbReference type="GO" id="GO:0009380">
    <property type="term" value="C:excinuclease repair complex"/>
    <property type="evidence" value="ECO:0007669"/>
    <property type="project" value="InterPro"/>
</dbReference>
<dbReference type="GO" id="GO:0003677">
    <property type="term" value="F:DNA binding"/>
    <property type="evidence" value="ECO:0007669"/>
    <property type="project" value="UniProtKB-UniRule"/>
</dbReference>
<dbReference type="Gene3D" id="4.10.860.10">
    <property type="entry name" value="UVR domain"/>
    <property type="match status" value="1"/>
</dbReference>
<comment type="function">
    <text evidence="7">The UvrABC repair system catalyzes the recognition and processing of DNA lesions. UvrC both incises the 5' and 3' sides of the lesion. The N-terminal half is responsible for the 3' incision and the C-terminal half is responsible for the 5' incision.</text>
</comment>
<dbReference type="PROSITE" id="PS50164">
    <property type="entry name" value="GIY_YIG"/>
    <property type="match status" value="1"/>
</dbReference>
<name>A0A9J6RIQ9_9GAMM</name>
<dbReference type="InterPro" id="IPR001162">
    <property type="entry name" value="UvrC_RNase_H_dom"/>
</dbReference>
<feature type="domain" description="GIY-YIG" evidence="9">
    <location>
        <begin position="17"/>
        <end position="95"/>
    </location>
</feature>
<dbReference type="Pfam" id="PF08459">
    <property type="entry name" value="UvrC_RNaseH_dom"/>
    <property type="match status" value="1"/>
</dbReference>
<dbReference type="SMART" id="SM00465">
    <property type="entry name" value="GIYc"/>
    <property type="match status" value="1"/>
</dbReference>
<proteinExistence type="inferred from homology"/>
<dbReference type="NCBIfam" id="TIGR00194">
    <property type="entry name" value="uvrC"/>
    <property type="match status" value="1"/>
</dbReference>
<dbReference type="GO" id="GO:0009432">
    <property type="term" value="P:SOS response"/>
    <property type="evidence" value="ECO:0007669"/>
    <property type="project" value="UniProtKB-UniRule"/>
</dbReference>
<dbReference type="InterPro" id="IPR047296">
    <property type="entry name" value="GIY-YIG_UvrC_Cho"/>
</dbReference>
<feature type="domain" description="UVR" evidence="8">
    <location>
        <begin position="204"/>
        <end position="239"/>
    </location>
</feature>
<protein>
    <recommendedName>
        <fullName evidence="7">UvrABC system protein C</fullName>
        <shortName evidence="7">Protein UvrC</shortName>
    </recommendedName>
    <alternativeName>
        <fullName evidence="7">Excinuclease ABC subunit C</fullName>
    </alternativeName>
</protein>
<dbReference type="InterPro" id="IPR036876">
    <property type="entry name" value="UVR_dom_sf"/>
</dbReference>
<dbReference type="FunFam" id="3.30.420.340:FF:000001">
    <property type="entry name" value="UvrABC system protein C"/>
    <property type="match status" value="1"/>
</dbReference>
<dbReference type="GO" id="GO:0006289">
    <property type="term" value="P:nucleotide-excision repair"/>
    <property type="evidence" value="ECO:0007669"/>
    <property type="project" value="UniProtKB-UniRule"/>
</dbReference>
<dbReference type="Pfam" id="PF14520">
    <property type="entry name" value="HHH_5"/>
    <property type="match status" value="1"/>
</dbReference>
<comment type="subcellular location">
    <subcellularLocation>
        <location evidence="7">Cytoplasm</location>
    </subcellularLocation>
</comment>
<evidence type="ECO:0000256" key="4">
    <source>
        <dbReference type="ARBA" id="ARBA00022881"/>
    </source>
</evidence>
<dbReference type="SUPFAM" id="SSF47781">
    <property type="entry name" value="RuvA domain 2-like"/>
    <property type="match status" value="1"/>
</dbReference>
<evidence type="ECO:0000259" key="10">
    <source>
        <dbReference type="PROSITE" id="PS50165"/>
    </source>
</evidence>
<comment type="subunit">
    <text evidence="7">Interacts with UvrB in an incision complex.</text>
</comment>
<dbReference type="SUPFAM" id="SSF46600">
    <property type="entry name" value="C-terminal UvrC-binding domain of UvrB"/>
    <property type="match status" value="1"/>
</dbReference>
<comment type="caution">
    <text evidence="11">The sequence shown here is derived from an EMBL/GenBank/DDBJ whole genome shotgun (WGS) entry which is preliminary data.</text>
</comment>
<dbReference type="RefSeq" id="WP_258330469.1">
    <property type="nucleotide sequence ID" value="NZ_JAPTGG010000002.1"/>
</dbReference>
<dbReference type="InterPro" id="IPR004791">
    <property type="entry name" value="UvrC"/>
</dbReference>
<feature type="domain" description="UvrC family homology region profile" evidence="10">
    <location>
        <begin position="254"/>
        <end position="481"/>
    </location>
</feature>
<dbReference type="Pfam" id="PF02151">
    <property type="entry name" value="UVR"/>
    <property type="match status" value="1"/>
</dbReference>
<evidence type="ECO:0000256" key="2">
    <source>
        <dbReference type="ARBA" id="ARBA00022763"/>
    </source>
</evidence>
<dbReference type="InterPro" id="IPR038476">
    <property type="entry name" value="UvrC_RNase_H_dom_sf"/>
</dbReference>
<evidence type="ECO:0000256" key="6">
    <source>
        <dbReference type="ARBA" id="ARBA00023236"/>
    </source>
</evidence>
<dbReference type="EMBL" id="JAPTGG010000002">
    <property type="protein sequence ID" value="MCZ0864316.1"/>
    <property type="molecule type" value="Genomic_DNA"/>
</dbReference>
<dbReference type="PROSITE" id="PS50165">
    <property type="entry name" value="UVRC"/>
    <property type="match status" value="1"/>
</dbReference>